<dbReference type="AlphaFoldDB" id="A0AA86QAH5"/>
<feature type="transmembrane region" description="Helical" evidence="7">
    <location>
        <begin position="675"/>
        <end position="695"/>
    </location>
</feature>
<feature type="transmembrane region" description="Helical" evidence="7">
    <location>
        <begin position="574"/>
        <end position="596"/>
    </location>
</feature>
<dbReference type="InterPro" id="IPR045122">
    <property type="entry name" value="Csc1-like"/>
</dbReference>
<keyword evidence="6 7" id="KW-0472">Membrane</keyword>
<reference evidence="11 12" key="2">
    <citation type="submission" date="2024-07" db="EMBL/GenBank/DDBJ databases">
        <authorList>
            <person name="Akdeniz Z."/>
        </authorList>
    </citation>
    <scope>NUCLEOTIDE SEQUENCE [LARGE SCALE GENOMIC DNA]</scope>
</reference>
<feature type="transmembrane region" description="Helical" evidence="7">
    <location>
        <begin position="608"/>
        <end position="626"/>
    </location>
</feature>
<evidence type="ECO:0000256" key="5">
    <source>
        <dbReference type="ARBA" id="ARBA00022989"/>
    </source>
</evidence>
<keyword evidence="12" id="KW-1185">Reference proteome</keyword>
<evidence type="ECO:0000259" key="9">
    <source>
        <dbReference type="Pfam" id="PF13967"/>
    </source>
</evidence>
<reference evidence="10" key="1">
    <citation type="submission" date="2023-06" db="EMBL/GenBank/DDBJ databases">
        <authorList>
            <person name="Kurt Z."/>
        </authorList>
    </citation>
    <scope>NUCLEOTIDE SEQUENCE</scope>
</reference>
<comment type="similarity">
    <text evidence="2">Belongs to the CSC1 (TC 1.A.17) family.</text>
</comment>
<dbReference type="InterPro" id="IPR032880">
    <property type="entry name" value="CSC1/OSCA1-like_N"/>
</dbReference>
<evidence type="ECO:0000256" key="1">
    <source>
        <dbReference type="ARBA" id="ARBA00004141"/>
    </source>
</evidence>
<gene>
    <name evidence="10" type="ORF">HINF_LOCUS36190</name>
    <name evidence="11" type="ORF">HINF_LOCUS43494</name>
</gene>
<feature type="transmembrane region" description="Helical" evidence="7">
    <location>
        <begin position="91"/>
        <end position="115"/>
    </location>
</feature>
<feature type="transmembrane region" description="Helical" evidence="7">
    <location>
        <begin position="740"/>
        <end position="760"/>
    </location>
</feature>
<dbReference type="Pfam" id="PF13967">
    <property type="entry name" value="RSN1_TM"/>
    <property type="match status" value="1"/>
</dbReference>
<dbReference type="Proteomes" id="UP001642409">
    <property type="component" value="Unassembled WGS sequence"/>
</dbReference>
<evidence type="ECO:0000313" key="12">
    <source>
        <dbReference type="Proteomes" id="UP001642409"/>
    </source>
</evidence>
<feature type="domain" description="CSC1/OSCA1-like N-terminal transmembrane" evidence="9">
    <location>
        <begin position="16"/>
        <end position="162"/>
    </location>
</feature>
<dbReference type="GO" id="GO:0005227">
    <property type="term" value="F:calcium-activated cation channel activity"/>
    <property type="evidence" value="ECO:0007669"/>
    <property type="project" value="InterPro"/>
</dbReference>
<protein>
    <submittedName>
        <fullName evidence="10">Transmembrane domain-containing protein</fullName>
    </submittedName>
    <submittedName>
        <fullName evidence="11">Transmembrane_domain-containing protein</fullName>
    </submittedName>
</protein>
<keyword evidence="3" id="KW-0813">Transport</keyword>
<evidence type="ECO:0000256" key="2">
    <source>
        <dbReference type="ARBA" id="ARBA00007779"/>
    </source>
</evidence>
<evidence type="ECO:0000256" key="7">
    <source>
        <dbReference type="SAM" id="Phobius"/>
    </source>
</evidence>
<dbReference type="GO" id="GO:0005886">
    <property type="term" value="C:plasma membrane"/>
    <property type="evidence" value="ECO:0007669"/>
    <property type="project" value="TreeGrafter"/>
</dbReference>
<name>A0AA86QAH5_9EUKA</name>
<evidence type="ECO:0000259" key="8">
    <source>
        <dbReference type="Pfam" id="PF02714"/>
    </source>
</evidence>
<feature type="transmembrane region" description="Helical" evidence="7">
    <location>
        <begin position="144"/>
        <end position="171"/>
    </location>
</feature>
<evidence type="ECO:0000256" key="4">
    <source>
        <dbReference type="ARBA" id="ARBA00022692"/>
    </source>
</evidence>
<feature type="transmembrane region" description="Helical" evidence="7">
    <location>
        <begin position="805"/>
        <end position="826"/>
    </location>
</feature>
<comment type="caution">
    <text evidence="10">The sequence shown here is derived from an EMBL/GenBank/DDBJ whole genome shotgun (WGS) entry which is preliminary data.</text>
</comment>
<accession>A0AA86QAH5</accession>
<dbReference type="PANTHER" id="PTHR13018">
    <property type="entry name" value="PROBABLE MEMBRANE PROTEIN DUF221-RELATED"/>
    <property type="match status" value="1"/>
</dbReference>
<proteinExistence type="inferred from homology"/>
<evidence type="ECO:0000256" key="3">
    <source>
        <dbReference type="ARBA" id="ARBA00022448"/>
    </source>
</evidence>
<feature type="transmembrane region" description="Helical" evidence="7">
    <location>
        <begin position="772"/>
        <end position="799"/>
    </location>
</feature>
<dbReference type="EMBL" id="CAXDID020000181">
    <property type="protein sequence ID" value="CAL6049640.1"/>
    <property type="molecule type" value="Genomic_DNA"/>
</dbReference>
<dbReference type="EMBL" id="CATOUU010000789">
    <property type="protein sequence ID" value="CAI9948545.1"/>
    <property type="molecule type" value="Genomic_DNA"/>
</dbReference>
<dbReference type="InterPro" id="IPR003864">
    <property type="entry name" value="CSC1/OSCA1-like_7TM"/>
</dbReference>
<evidence type="ECO:0000256" key="6">
    <source>
        <dbReference type="ARBA" id="ARBA00023136"/>
    </source>
</evidence>
<feature type="transmembrane region" description="Helical" evidence="7">
    <location>
        <begin position="716"/>
        <end position="734"/>
    </location>
</feature>
<keyword evidence="4 7" id="KW-0812">Transmembrane</keyword>
<organism evidence="10">
    <name type="scientific">Hexamita inflata</name>
    <dbReference type="NCBI Taxonomy" id="28002"/>
    <lineage>
        <taxon>Eukaryota</taxon>
        <taxon>Metamonada</taxon>
        <taxon>Diplomonadida</taxon>
        <taxon>Hexamitidae</taxon>
        <taxon>Hexamitinae</taxon>
        <taxon>Hexamita</taxon>
    </lineage>
</organism>
<evidence type="ECO:0000313" key="10">
    <source>
        <dbReference type="EMBL" id="CAI9948545.1"/>
    </source>
</evidence>
<sequence>MSFSTQTKEQSYEMSLTSTLVFNIVFTVIVFLIFPIVRRYLPAVFAPQQHLKYKHTRSWGTWFWFFDVFQQPLAVYSTRGNLATIFAVFQMLLLSLYAFIAFISLTILIPVYWYGTDQNWNANYLTYWSKITLPHLEQGSIMILVPYIVVIVITVATMFFYHQFTLLYVYFRQRCLKRVTAQNFMVLLQNIPSILNEREKTYKVIDPMMSGVKTIIPVPQQCNKLTKLSEELDSLKLQLEKMKRYVSTSTLKEQQIKTQVYRKYSYENITLFNYYSQQSNRHKNDQQQKQLELENIKQFAKIKESRKVVRKHLKGLDKLLTQIRLKTIEVRNIMQQDHIEEEYLDKIQLFPPQMPDIILQSFNLLPNKQQIQPKIRYDDENQFIKACIQTFSQQDKFNFNIMQNQQYINISKTILQQERKIFQKVKQLMNIQLRQSNYKNQPDQRYIGSSVFLFCDSQSIASEKYTALIASDSKQPEALLAPNPHEIVWKYMAISNTQKFIRKIIFVLVLAGLFVGYIWGQTKILGIINNSSNAWQIFIFKGVCPNKCTFGTIQTGYCVVCDGFSKMFVTMIPTLFNCILMAFLPLFINWAVKLLCYPSISKNIDLEYQLLFVFLIIIVGIIQVSLPDMIDVKSGQFSLAGLKDLGIQSLIDNLGHNVASQQFTFINYIVNKYCAVPVFSLLNISGIINWILAHGQKNSLDFNLKLRFSKFNFNKQLAYTAHMFVVGFIFAIVAPITNVIIFVTYLLLVIIDRYFILYVNTPTVTSDLSSQANMLVNVIGTISIGLIFMLISTGCYFFIQSGPLANLGAAVCVICLILSIIFKLSVDKRYNRALSTLTKGNYEATGQLYINPVNKKQWYHNEKFPKTEYDIKKDEDRILLNDLVKYKETYNQNIFDNLLGKIHVDLTILPVSQVILDDSKIGEVRCSQLNFAIEKEDRQDNINEKQNQKSKKYIIEYPQLENQQLSKSEQRIVYDTVDDNNVVTGQFTEQDVNFMASYTHPAILQQVDRNLPIYM</sequence>
<feature type="domain" description="CSC1/OSCA1-like 7TM region" evidence="8">
    <location>
        <begin position="568"/>
        <end position="791"/>
    </location>
</feature>
<comment type="subcellular location">
    <subcellularLocation>
        <location evidence="1">Membrane</location>
        <topology evidence="1">Multi-pass membrane protein</topology>
    </subcellularLocation>
</comment>
<keyword evidence="5 7" id="KW-1133">Transmembrane helix</keyword>
<feature type="transmembrane region" description="Helical" evidence="7">
    <location>
        <begin position="20"/>
        <end position="41"/>
    </location>
</feature>
<dbReference type="Pfam" id="PF02714">
    <property type="entry name" value="RSN1_7TM"/>
    <property type="match status" value="1"/>
</dbReference>
<dbReference type="PANTHER" id="PTHR13018:SF5">
    <property type="entry name" value="RE44586P"/>
    <property type="match status" value="1"/>
</dbReference>
<feature type="transmembrane region" description="Helical" evidence="7">
    <location>
        <begin position="500"/>
        <end position="519"/>
    </location>
</feature>
<evidence type="ECO:0000313" key="11">
    <source>
        <dbReference type="EMBL" id="CAL6049640.1"/>
    </source>
</evidence>